<dbReference type="OrthoDB" id="9783218at2"/>
<accession>A0A1M6LH69</accession>
<dbReference type="PANTHER" id="PTHR43386:SF1">
    <property type="entry name" value="D,D-DIPEPTIDE TRANSPORT SYSTEM PERMEASE PROTEIN DDPC-RELATED"/>
    <property type="match status" value="1"/>
</dbReference>
<feature type="transmembrane region" description="Helical" evidence="7">
    <location>
        <begin position="162"/>
        <end position="180"/>
    </location>
</feature>
<comment type="subcellular location">
    <subcellularLocation>
        <location evidence="1 7">Cell membrane</location>
        <topology evidence="1 7">Multi-pass membrane protein</topology>
    </subcellularLocation>
</comment>
<keyword evidence="10" id="KW-1185">Reference proteome</keyword>
<reference evidence="9 10" key="1">
    <citation type="submission" date="2016-11" db="EMBL/GenBank/DDBJ databases">
        <authorList>
            <person name="Jaros S."/>
            <person name="Januszkiewicz K."/>
            <person name="Wedrychowicz H."/>
        </authorList>
    </citation>
    <scope>NUCLEOTIDE SEQUENCE [LARGE SCALE GENOMIC DNA]</scope>
    <source>
        <strain evidence="9 10">DSM 21758</strain>
    </source>
</reference>
<dbReference type="AlphaFoldDB" id="A0A1M6LH69"/>
<feature type="transmembrane region" description="Helical" evidence="7">
    <location>
        <begin position="93"/>
        <end position="118"/>
    </location>
</feature>
<dbReference type="Pfam" id="PF00528">
    <property type="entry name" value="BPD_transp_1"/>
    <property type="match status" value="1"/>
</dbReference>
<feature type="transmembrane region" description="Helical" evidence="7">
    <location>
        <begin position="130"/>
        <end position="150"/>
    </location>
</feature>
<evidence type="ECO:0000256" key="5">
    <source>
        <dbReference type="ARBA" id="ARBA00022989"/>
    </source>
</evidence>
<organism evidence="9 10">
    <name type="scientific">Clostridium cavendishii DSM 21758</name>
    <dbReference type="NCBI Taxonomy" id="1121302"/>
    <lineage>
        <taxon>Bacteria</taxon>
        <taxon>Bacillati</taxon>
        <taxon>Bacillota</taxon>
        <taxon>Clostridia</taxon>
        <taxon>Eubacteriales</taxon>
        <taxon>Clostridiaceae</taxon>
        <taxon>Clostridium</taxon>
    </lineage>
</organism>
<dbReference type="InterPro" id="IPR025966">
    <property type="entry name" value="OppC_N"/>
</dbReference>
<feature type="transmembrane region" description="Helical" evidence="7">
    <location>
        <begin position="269"/>
        <end position="289"/>
    </location>
</feature>
<dbReference type="Proteomes" id="UP000184310">
    <property type="component" value="Unassembled WGS sequence"/>
</dbReference>
<dbReference type="InterPro" id="IPR050366">
    <property type="entry name" value="BP-dependent_transpt_permease"/>
</dbReference>
<comment type="similarity">
    <text evidence="7">Belongs to the binding-protein-dependent transport system permease family.</text>
</comment>
<dbReference type="CDD" id="cd06261">
    <property type="entry name" value="TM_PBP2"/>
    <property type="match status" value="1"/>
</dbReference>
<sequence>MKKDDKVIEKKEKIESPWTVAWKRLKKNKLSMAGLYIIIALILIAIIGPIVYPQSWETTDLVNTFAKPSSEHLLGTDNVGRDVLARLMYGGRISLAVGFIAVSISVAIGTILGIVAGYYGGIVDTIIMRIVDIFLCFPFLPLLLMVSAMMSDNSVAPDKRMYIVMVIIGVLSWPSLCRLVRGQILSLREQEFMQAAEALGLSDRRKMFVHLLPNTLASIIVSATLGIGSAILTESALSFLGLGVTPPTPTWGNMIQAANDAYALQFQPWLWMPAGVCIFLTVMSINLFGDGLRDALDPKLKV</sequence>
<dbReference type="Pfam" id="PF12911">
    <property type="entry name" value="OppC_N"/>
    <property type="match status" value="1"/>
</dbReference>
<evidence type="ECO:0000256" key="6">
    <source>
        <dbReference type="ARBA" id="ARBA00023136"/>
    </source>
</evidence>
<evidence type="ECO:0000259" key="8">
    <source>
        <dbReference type="PROSITE" id="PS50928"/>
    </source>
</evidence>
<dbReference type="EMBL" id="FQZB01000010">
    <property type="protein sequence ID" value="SHJ70552.1"/>
    <property type="molecule type" value="Genomic_DNA"/>
</dbReference>
<proteinExistence type="inferred from homology"/>
<evidence type="ECO:0000256" key="4">
    <source>
        <dbReference type="ARBA" id="ARBA00022692"/>
    </source>
</evidence>
<dbReference type="InterPro" id="IPR053523">
    <property type="entry name" value="Oligopeptide_permease_AppC"/>
</dbReference>
<name>A0A1M6LH69_9CLOT</name>
<feature type="transmembrane region" description="Helical" evidence="7">
    <location>
        <begin position="33"/>
        <end position="52"/>
    </location>
</feature>
<evidence type="ECO:0000256" key="2">
    <source>
        <dbReference type="ARBA" id="ARBA00022448"/>
    </source>
</evidence>
<dbReference type="GO" id="GO:0005886">
    <property type="term" value="C:plasma membrane"/>
    <property type="evidence" value="ECO:0007669"/>
    <property type="project" value="UniProtKB-SubCell"/>
</dbReference>
<keyword evidence="5 7" id="KW-1133">Transmembrane helix</keyword>
<feature type="domain" description="ABC transmembrane type-1" evidence="8">
    <location>
        <begin position="91"/>
        <end position="289"/>
    </location>
</feature>
<dbReference type="RefSeq" id="WP_072987660.1">
    <property type="nucleotide sequence ID" value="NZ_FQZB01000010.1"/>
</dbReference>
<dbReference type="Gene3D" id="1.10.3720.10">
    <property type="entry name" value="MetI-like"/>
    <property type="match status" value="1"/>
</dbReference>
<dbReference type="PANTHER" id="PTHR43386">
    <property type="entry name" value="OLIGOPEPTIDE TRANSPORT SYSTEM PERMEASE PROTEIN APPC"/>
    <property type="match status" value="1"/>
</dbReference>
<dbReference type="PROSITE" id="PS50928">
    <property type="entry name" value="ABC_TM1"/>
    <property type="match status" value="1"/>
</dbReference>
<evidence type="ECO:0000313" key="10">
    <source>
        <dbReference type="Proteomes" id="UP000184310"/>
    </source>
</evidence>
<keyword evidence="4 7" id="KW-0812">Transmembrane</keyword>
<evidence type="ECO:0000313" key="9">
    <source>
        <dbReference type="EMBL" id="SHJ70552.1"/>
    </source>
</evidence>
<keyword evidence="3" id="KW-1003">Cell membrane</keyword>
<dbReference type="InterPro" id="IPR035906">
    <property type="entry name" value="MetI-like_sf"/>
</dbReference>
<evidence type="ECO:0000256" key="1">
    <source>
        <dbReference type="ARBA" id="ARBA00004651"/>
    </source>
</evidence>
<dbReference type="InterPro" id="IPR000515">
    <property type="entry name" value="MetI-like"/>
</dbReference>
<gene>
    <name evidence="9" type="ORF">SAMN02745163_02381</name>
</gene>
<dbReference type="GO" id="GO:0055085">
    <property type="term" value="P:transmembrane transport"/>
    <property type="evidence" value="ECO:0007669"/>
    <property type="project" value="InterPro"/>
</dbReference>
<keyword evidence="6 7" id="KW-0472">Membrane</keyword>
<protein>
    <submittedName>
        <fullName evidence="9">Peptide/nickel transport system permease protein</fullName>
    </submittedName>
</protein>
<evidence type="ECO:0000256" key="7">
    <source>
        <dbReference type="RuleBase" id="RU363032"/>
    </source>
</evidence>
<keyword evidence="2 7" id="KW-0813">Transport</keyword>
<feature type="transmembrane region" description="Helical" evidence="7">
    <location>
        <begin position="211"/>
        <end position="232"/>
    </location>
</feature>
<dbReference type="NCBIfam" id="NF045476">
    <property type="entry name" value="Opp4C"/>
    <property type="match status" value="1"/>
</dbReference>
<dbReference type="STRING" id="1121302.SAMN02745163_02381"/>
<evidence type="ECO:0000256" key="3">
    <source>
        <dbReference type="ARBA" id="ARBA00022475"/>
    </source>
</evidence>
<dbReference type="SUPFAM" id="SSF161098">
    <property type="entry name" value="MetI-like"/>
    <property type="match status" value="1"/>
</dbReference>